<evidence type="ECO:0000313" key="6">
    <source>
        <dbReference type="Proteomes" id="UP000198614"/>
    </source>
</evidence>
<dbReference type="GO" id="GO:0016779">
    <property type="term" value="F:nucleotidyltransferase activity"/>
    <property type="evidence" value="ECO:0007669"/>
    <property type="project" value="UniProtKB-KW"/>
</dbReference>
<name>A0A1G7J816_9ACTN</name>
<dbReference type="PANTHER" id="PTHR43584">
    <property type="entry name" value="NUCLEOTIDYL TRANSFERASE"/>
    <property type="match status" value="1"/>
</dbReference>
<reference evidence="5 6" key="1">
    <citation type="submission" date="2016-10" db="EMBL/GenBank/DDBJ databases">
        <authorList>
            <person name="de Groot N.N."/>
        </authorList>
    </citation>
    <scope>NUCLEOTIDE SEQUENCE [LARGE SCALE GENOMIC DNA]</scope>
    <source>
        <strain evidence="5 6">CGMCC 4.1859</strain>
    </source>
</reference>
<proteinExistence type="predicted"/>
<keyword evidence="1 5" id="KW-0808">Transferase</keyword>
<dbReference type="SUPFAM" id="SSF53448">
    <property type="entry name" value="Nucleotide-diphospho-sugar transferases"/>
    <property type="match status" value="1"/>
</dbReference>
<evidence type="ECO:0000259" key="4">
    <source>
        <dbReference type="Pfam" id="PF12804"/>
    </source>
</evidence>
<evidence type="ECO:0000256" key="3">
    <source>
        <dbReference type="SAM" id="MobiDB-lite"/>
    </source>
</evidence>
<dbReference type="Proteomes" id="UP000198614">
    <property type="component" value="Unassembled WGS sequence"/>
</dbReference>
<feature type="domain" description="MobA-like NTP transferase" evidence="4">
    <location>
        <begin position="5"/>
        <end position="157"/>
    </location>
</feature>
<dbReference type="Gene3D" id="3.90.550.10">
    <property type="entry name" value="Spore Coat Polysaccharide Biosynthesis Protein SpsA, Chain A"/>
    <property type="match status" value="1"/>
</dbReference>
<dbReference type="InterPro" id="IPR025877">
    <property type="entry name" value="MobA-like_NTP_Trfase"/>
</dbReference>
<evidence type="ECO:0000256" key="2">
    <source>
        <dbReference type="ARBA" id="ARBA00022695"/>
    </source>
</evidence>
<dbReference type="InterPro" id="IPR050065">
    <property type="entry name" value="GlmU-like"/>
</dbReference>
<feature type="region of interest" description="Disordered" evidence="3">
    <location>
        <begin position="149"/>
        <end position="168"/>
    </location>
</feature>
<sequence length="258" mass="28008">MTQLVVLCGGLGTRMASVSGGVQKCMLPVAGRPFLSHVLDRAVRPPVDRVLLLAGHDARSVRELARAWQPPHQGELPSIPLAGTETPLHVETLVEAAPAGPVGALREALSRLDEEFLLVLGDVLPPDRRDLWQALSGTLRRQQAQAVMSVAPESRSHDPGNISVDGPWVDRYDKGSGAPYIDRGVRFLRRDALESHPGDSDNPFFGALAAQRGLAHWICDESIIEIGTPDRWRHACATLADLPSGPCTTPSRAERQRR</sequence>
<dbReference type="OrthoDB" id="9801810at2"/>
<keyword evidence="2 5" id="KW-0548">Nucleotidyltransferase</keyword>
<dbReference type="EMBL" id="FNAX01000006">
    <property type="protein sequence ID" value="SDF21122.1"/>
    <property type="molecule type" value="Genomic_DNA"/>
</dbReference>
<accession>A0A1G7J816</accession>
<dbReference type="PANTHER" id="PTHR43584:SF8">
    <property type="entry name" value="N-ACETYLMURAMATE ALPHA-1-PHOSPHATE URIDYLYLTRANSFERASE"/>
    <property type="match status" value="1"/>
</dbReference>
<dbReference type="InterPro" id="IPR029044">
    <property type="entry name" value="Nucleotide-diphossugar_trans"/>
</dbReference>
<evidence type="ECO:0000313" key="5">
    <source>
        <dbReference type="EMBL" id="SDF21122.1"/>
    </source>
</evidence>
<dbReference type="Pfam" id="PF12804">
    <property type="entry name" value="NTP_transf_3"/>
    <property type="match status" value="1"/>
</dbReference>
<protein>
    <submittedName>
        <fullName evidence="5">Mannose-1-phosphate guanylyltransferase/D-glycero-D-manno-heptose 1,7-bisphosphate phosphatase</fullName>
    </submittedName>
</protein>
<dbReference type="AlphaFoldDB" id="A0A1G7J816"/>
<organism evidence="5 6">
    <name type="scientific">Streptomyces griseoaurantiacus</name>
    <dbReference type="NCBI Taxonomy" id="68213"/>
    <lineage>
        <taxon>Bacteria</taxon>
        <taxon>Bacillati</taxon>
        <taxon>Actinomycetota</taxon>
        <taxon>Actinomycetes</taxon>
        <taxon>Kitasatosporales</taxon>
        <taxon>Streptomycetaceae</taxon>
        <taxon>Streptomyces</taxon>
        <taxon>Streptomyces aurantiacus group</taxon>
    </lineage>
</organism>
<gene>
    <name evidence="5" type="ORF">SAMN05216260_106325</name>
</gene>
<evidence type="ECO:0000256" key="1">
    <source>
        <dbReference type="ARBA" id="ARBA00022679"/>
    </source>
</evidence>